<dbReference type="InterPro" id="IPR000907">
    <property type="entry name" value="LipOase"/>
</dbReference>
<evidence type="ECO:0000313" key="7">
    <source>
        <dbReference type="Proteomes" id="UP001276659"/>
    </source>
</evidence>
<evidence type="ECO:0000256" key="4">
    <source>
        <dbReference type="ARBA" id="ARBA00023002"/>
    </source>
</evidence>
<name>A0AAD9Z2V6_9LECA</name>
<accession>A0AAD9Z2V6</accession>
<dbReference type="GO" id="GO:0034440">
    <property type="term" value="P:lipid oxidation"/>
    <property type="evidence" value="ECO:0007669"/>
    <property type="project" value="InterPro"/>
</dbReference>
<dbReference type="GO" id="GO:0043651">
    <property type="term" value="P:linoleic acid metabolic process"/>
    <property type="evidence" value="ECO:0007669"/>
    <property type="project" value="UniProtKB-ARBA"/>
</dbReference>
<organism evidence="6 7">
    <name type="scientific">Lepraria neglecta</name>
    <dbReference type="NCBI Taxonomy" id="209136"/>
    <lineage>
        <taxon>Eukaryota</taxon>
        <taxon>Fungi</taxon>
        <taxon>Dikarya</taxon>
        <taxon>Ascomycota</taxon>
        <taxon>Pezizomycotina</taxon>
        <taxon>Lecanoromycetes</taxon>
        <taxon>OSLEUM clade</taxon>
        <taxon>Lecanoromycetidae</taxon>
        <taxon>Lecanorales</taxon>
        <taxon>Lecanorineae</taxon>
        <taxon>Stereocaulaceae</taxon>
        <taxon>Lepraria</taxon>
    </lineage>
</organism>
<sequence>MAHLIRSLRTFLERELEPMAAVHEQQKPLPKQALPPNIADLPLKQWDKAVFSTELVNLNIVPPVNPVKVGQKAAAKSTVGSGWVEEGTYAGTQLALTEMYDRIERGYISYFDAMGFESTIPQTIPFEEKMSIYNYQSPTKDNYPPHLDVIPTHDQTLPWKIFNVVGLLDAASLLPKIVPNTFLGKIASDIQESFLNVIDGKPEQGPTIADVEKRNKFDRQSGTDIERGANIGDYDDWYSDARFAQQQFTGTNPTTITRASAAQIADFKAAADTQGLKAVVKLLDSADPKDFYVQDCSYFREASGLQPDDVMMDPDPLGNRFGCAAVSLFQLNADGRLHPLAICTDYKVSMDKSIVVFNKRLGPSDSTASEKEDWPWRYAKTCAQVSDWTRHEITIHLNDTHFMEEAIIVATHRCIPIDHPVYKLLQPHWLKTLSLNAAARSTLVPKIIFDLVGVPNTNLYSFLKHAYKSFDFQRQYIPNDLPARGFPLSELNTPKFKNYAYAKDMNLMWNTIHTFVSSMVDLSYETDDQVANDAPIQAWCKEIRSPTAGQIPSFPVITTIPALVDAITMSIHIASPQHTAVNYLQNFYQAFVINKPASLCSPPPTSLAALQAYKEIDLVKALPIGPQHQRLWLLSSHIPHLLSFRVAEENNLINYALSLWNLYKKKTGPGEPEVKAIAETFYTQLRDLIGAFDETSRGMTDGTVPYNVLDPNSTAVSILI</sequence>
<gene>
    <name evidence="6" type="ORF">OEA41_005445</name>
</gene>
<dbReference type="Pfam" id="PF00305">
    <property type="entry name" value="Lipoxygenase"/>
    <property type="match status" value="1"/>
</dbReference>
<proteinExistence type="predicted"/>
<dbReference type="PROSITE" id="PS51393">
    <property type="entry name" value="LIPOXYGENASE_3"/>
    <property type="match status" value="1"/>
</dbReference>
<dbReference type="PRINTS" id="PR00087">
    <property type="entry name" value="LIPOXYGENASE"/>
</dbReference>
<dbReference type="SUPFAM" id="SSF48484">
    <property type="entry name" value="Lipoxigenase"/>
    <property type="match status" value="1"/>
</dbReference>
<dbReference type="PANTHER" id="PTHR11771">
    <property type="entry name" value="LIPOXYGENASE"/>
    <property type="match status" value="1"/>
</dbReference>
<dbReference type="Gene3D" id="3.10.450.60">
    <property type="match status" value="1"/>
</dbReference>
<keyword evidence="2" id="KW-0479">Metal-binding</keyword>
<dbReference type="Gene3D" id="1.20.245.10">
    <property type="entry name" value="Lipoxygenase-1, Domain 5"/>
    <property type="match status" value="1"/>
</dbReference>
<evidence type="ECO:0000256" key="2">
    <source>
        <dbReference type="ARBA" id="ARBA00022723"/>
    </source>
</evidence>
<evidence type="ECO:0000256" key="3">
    <source>
        <dbReference type="ARBA" id="ARBA00022964"/>
    </source>
</evidence>
<keyword evidence="4" id="KW-0560">Oxidoreductase</keyword>
<dbReference type="EMBL" id="JASNWA010000010">
    <property type="protein sequence ID" value="KAK3168997.1"/>
    <property type="molecule type" value="Genomic_DNA"/>
</dbReference>
<dbReference type="Proteomes" id="UP001276659">
    <property type="component" value="Unassembled WGS sequence"/>
</dbReference>
<evidence type="ECO:0000256" key="1">
    <source>
        <dbReference type="ARBA" id="ARBA00021175"/>
    </source>
</evidence>
<keyword evidence="3" id="KW-0223">Dioxygenase</keyword>
<dbReference type="InterPro" id="IPR036226">
    <property type="entry name" value="LipOase_C_sf"/>
</dbReference>
<dbReference type="InterPro" id="IPR013819">
    <property type="entry name" value="LipOase_C"/>
</dbReference>
<keyword evidence="7" id="KW-1185">Reference proteome</keyword>
<evidence type="ECO:0000259" key="5">
    <source>
        <dbReference type="PROSITE" id="PS51393"/>
    </source>
</evidence>
<comment type="caution">
    <text evidence="6">The sequence shown here is derived from an EMBL/GenBank/DDBJ whole genome shotgun (WGS) entry which is preliminary data.</text>
</comment>
<dbReference type="GO" id="GO:0050584">
    <property type="term" value="F:linoleate 11-lipoxygenase activity"/>
    <property type="evidence" value="ECO:0007669"/>
    <property type="project" value="UniProtKB-ARBA"/>
</dbReference>
<dbReference type="GO" id="GO:0046872">
    <property type="term" value="F:metal ion binding"/>
    <property type="evidence" value="ECO:0007669"/>
    <property type="project" value="UniProtKB-KW"/>
</dbReference>
<evidence type="ECO:0000313" key="6">
    <source>
        <dbReference type="EMBL" id="KAK3168997.1"/>
    </source>
</evidence>
<dbReference type="AlphaFoldDB" id="A0AAD9Z2V6"/>
<reference evidence="6" key="1">
    <citation type="submission" date="2022-11" db="EMBL/GenBank/DDBJ databases">
        <title>Chromosomal genome sequence assembly and mating type (MAT) locus characterization of the leprose asexual lichenized fungus Lepraria neglecta (Nyl.) Erichsen.</title>
        <authorList>
            <person name="Allen J.L."/>
            <person name="Pfeffer B."/>
        </authorList>
    </citation>
    <scope>NUCLEOTIDE SEQUENCE</scope>
    <source>
        <strain evidence="6">Allen 5258</strain>
    </source>
</reference>
<protein>
    <recommendedName>
        <fullName evidence="1">Manganese lipoxygenase</fullName>
    </recommendedName>
</protein>
<feature type="domain" description="Lipoxygenase" evidence="5">
    <location>
        <begin position="237"/>
        <end position="720"/>
    </location>
</feature>